<organism evidence="4 5">
    <name type="scientific">Cloeon dipterum</name>
    <dbReference type="NCBI Taxonomy" id="197152"/>
    <lineage>
        <taxon>Eukaryota</taxon>
        <taxon>Metazoa</taxon>
        <taxon>Ecdysozoa</taxon>
        <taxon>Arthropoda</taxon>
        <taxon>Hexapoda</taxon>
        <taxon>Insecta</taxon>
        <taxon>Pterygota</taxon>
        <taxon>Palaeoptera</taxon>
        <taxon>Ephemeroptera</taxon>
        <taxon>Pisciforma</taxon>
        <taxon>Baetidae</taxon>
        <taxon>Cloeon</taxon>
    </lineage>
</organism>
<evidence type="ECO:0000256" key="2">
    <source>
        <dbReference type="SAM" id="SignalP"/>
    </source>
</evidence>
<gene>
    <name evidence="4" type="ORF">CLODIP_2_CD12673</name>
</gene>
<keyword evidence="2" id="KW-0732">Signal</keyword>
<dbReference type="AlphaFoldDB" id="A0A8S1DQS8"/>
<dbReference type="InterPro" id="IPR051333">
    <property type="entry name" value="CLIP_Serine_Protease"/>
</dbReference>
<dbReference type="SUPFAM" id="SSF50494">
    <property type="entry name" value="Trypsin-like serine proteases"/>
    <property type="match status" value="1"/>
</dbReference>
<feature type="region of interest" description="Disordered" evidence="1">
    <location>
        <begin position="52"/>
        <end position="117"/>
    </location>
</feature>
<evidence type="ECO:0000313" key="4">
    <source>
        <dbReference type="EMBL" id="CAB3380455.1"/>
    </source>
</evidence>
<protein>
    <recommendedName>
        <fullName evidence="3">Peptidase S1 domain-containing protein</fullName>
    </recommendedName>
</protein>
<dbReference type="InterPro" id="IPR009003">
    <property type="entry name" value="Peptidase_S1_PA"/>
</dbReference>
<feature type="signal peptide" evidence="2">
    <location>
        <begin position="1"/>
        <end position="19"/>
    </location>
</feature>
<name>A0A8S1DQS8_9INSE</name>
<dbReference type="InterPro" id="IPR001254">
    <property type="entry name" value="Trypsin_dom"/>
</dbReference>
<dbReference type="EMBL" id="CADEPI010000208">
    <property type="protein sequence ID" value="CAB3380455.1"/>
    <property type="molecule type" value="Genomic_DNA"/>
</dbReference>
<feature type="chain" id="PRO_5035867254" description="Peptidase S1 domain-containing protein" evidence="2">
    <location>
        <begin position="20"/>
        <end position="370"/>
    </location>
</feature>
<sequence length="370" mass="39569">MSSLQWLLCLALLAQCARAKHLGKTEPIDVVDFSGKYEANKEFALEDLFKSTTISPDETKPPENFPGKGDSPKYTQEELPQDHHDSSTDTAVTSEKNKRGPDSKNQAHEIDDLKSGLNGTQRHSRIFGGLVAANTPNVLFTFNVLVEGTAILTATNKFCGGAILSKFWVLTAAQCVVGFAPITVHTGASTDPQLTGPSIIATPFVHPNFVLNYLLNDIALLKVVTPITLGATASSILLSTSTVHSLGTVDFRSYGWGPADDTMVLPAPADLMFVDSRSLKSTTDCPNQLLGSYVSYPPNTGCLSTAAATEGVCFIDAGSPVTFVDDVAGTEKIVGINSFSFGCPSLFPSSFTLVAPYFKWIKATTRLTFT</sequence>
<dbReference type="InterPro" id="IPR001314">
    <property type="entry name" value="Peptidase_S1A"/>
</dbReference>
<dbReference type="PRINTS" id="PR00722">
    <property type="entry name" value="CHYMOTRYPSIN"/>
</dbReference>
<comment type="caution">
    <text evidence="4">The sequence shown here is derived from an EMBL/GenBank/DDBJ whole genome shotgun (WGS) entry which is preliminary data.</text>
</comment>
<dbReference type="Pfam" id="PF00089">
    <property type="entry name" value="Trypsin"/>
    <property type="match status" value="1"/>
</dbReference>
<dbReference type="PANTHER" id="PTHR24260:SF134">
    <property type="entry name" value="AT07769P-RELATED"/>
    <property type="match status" value="1"/>
</dbReference>
<keyword evidence="5" id="KW-1185">Reference proteome</keyword>
<dbReference type="GO" id="GO:0004252">
    <property type="term" value="F:serine-type endopeptidase activity"/>
    <property type="evidence" value="ECO:0007669"/>
    <property type="project" value="InterPro"/>
</dbReference>
<dbReference type="OrthoDB" id="5565075at2759"/>
<feature type="compositionally biased region" description="Basic and acidic residues" evidence="1">
    <location>
        <begin position="95"/>
        <end position="114"/>
    </location>
</feature>
<dbReference type="GO" id="GO:0006508">
    <property type="term" value="P:proteolysis"/>
    <property type="evidence" value="ECO:0007669"/>
    <property type="project" value="InterPro"/>
</dbReference>
<dbReference type="PROSITE" id="PS50240">
    <property type="entry name" value="TRYPSIN_DOM"/>
    <property type="match status" value="1"/>
</dbReference>
<dbReference type="PANTHER" id="PTHR24260">
    <property type="match status" value="1"/>
</dbReference>
<dbReference type="InterPro" id="IPR043504">
    <property type="entry name" value="Peptidase_S1_PA_chymotrypsin"/>
</dbReference>
<dbReference type="SMART" id="SM00020">
    <property type="entry name" value="Tryp_SPc"/>
    <property type="match status" value="1"/>
</dbReference>
<dbReference type="Gene3D" id="2.40.10.10">
    <property type="entry name" value="Trypsin-like serine proteases"/>
    <property type="match status" value="1"/>
</dbReference>
<evidence type="ECO:0000256" key="1">
    <source>
        <dbReference type="SAM" id="MobiDB-lite"/>
    </source>
</evidence>
<feature type="domain" description="Peptidase S1" evidence="3">
    <location>
        <begin position="126"/>
        <end position="366"/>
    </location>
</feature>
<dbReference type="Proteomes" id="UP000494165">
    <property type="component" value="Unassembled WGS sequence"/>
</dbReference>
<proteinExistence type="predicted"/>
<accession>A0A8S1DQS8</accession>
<reference evidence="4 5" key="1">
    <citation type="submission" date="2020-04" db="EMBL/GenBank/DDBJ databases">
        <authorList>
            <person name="Alioto T."/>
            <person name="Alioto T."/>
            <person name="Gomez Garrido J."/>
        </authorList>
    </citation>
    <scope>NUCLEOTIDE SEQUENCE [LARGE SCALE GENOMIC DNA]</scope>
</reference>
<evidence type="ECO:0000313" key="5">
    <source>
        <dbReference type="Proteomes" id="UP000494165"/>
    </source>
</evidence>
<evidence type="ECO:0000259" key="3">
    <source>
        <dbReference type="PROSITE" id="PS50240"/>
    </source>
</evidence>